<sequence>MNSMSQLIRRNIKIGVWSCCHTLPVRVITPTAQYLTELPNQCHTQQYVRMIISMRRLATVNSGRPTRALPEPAIDIRACCPTSLIARRVRTAQQTLITLTTD</sequence>
<evidence type="ECO:0000313" key="1">
    <source>
        <dbReference type="EMBL" id="CAB3248560.1"/>
    </source>
</evidence>
<dbReference type="Proteomes" id="UP000494106">
    <property type="component" value="Unassembled WGS sequence"/>
</dbReference>
<protein>
    <submittedName>
        <fullName evidence="1">Uncharacterized protein</fullName>
    </submittedName>
</protein>
<organism evidence="1 2">
    <name type="scientific">Arctia plantaginis</name>
    <name type="common">Wood tiger moth</name>
    <name type="synonym">Phalaena plantaginis</name>
    <dbReference type="NCBI Taxonomy" id="874455"/>
    <lineage>
        <taxon>Eukaryota</taxon>
        <taxon>Metazoa</taxon>
        <taxon>Ecdysozoa</taxon>
        <taxon>Arthropoda</taxon>
        <taxon>Hexapoda</taxon>
        <taxon>Insecta</taxon>
        <taxon>Pterygota</taxon>
        <taxon>Neoptera</taxon>
        <taxon>Endopterygota</taxon>
        <taxon>Lepidoptera</taxon>
        <taxon>Glossata</taxon>
        <taxon>Ditrysia</taxon>
        <taxon>Noctuoidea</taxon>
        <taxon>Erebidae</taxon>
        <taxon>Arctiinae</taxon>
        <taxon>Arctia</taxon>
    </lineage>
</organism>
<keyword evidence="2" id="KW-1185">Reference proteome</keyword>
<proteinExistence type="predicted"/>
<accession>A0A8S1ATT8</accession>
<dbReference type="AlphaFoldDB" id="A0A8S1ATT8"/>
<dbReference type="EMBL" id="CADEBC010000535">
    <property type="protein sequence ID" value="CAB3248560.1"/>
    <property type="molecule type" value="Genomic_DNA"/>
</dbReference>
<reference evidence="1 2" key="1">
    <citation type="submission" date="2020-04" db="EMBL/GenBank/DDBJ databases">
        <authorList>
            <person name="Wallbank WR R."/>
            <person name="Pardo Diaz C."/>
            <person name="Kozak K."/>
            <person name="Martin S."/>
            <person name="Jiggins C."/>
            <person name="Moest M."/>
            <person name="Warren A I."/>
            <person name="Byers J.R.P. K."/>
            <person name="Montejo-Kovacevich G."/>
            <person name="Yen C E."/>
        </authorList>
    </citation>
    <scope>NUCLEOTIDE SEQUENCE [LARGE SCALE GENOMIC DNA]</scope>
</reference>
<gene>
    <name evidence="1" type="ORF">APLA_LOCUS11765</name>
</gene>
<comment type="caution">
    <text evidence="1">The sequence shown here is derived from an EMBL/GenBank/DDBJ whole genome shotgun (WGS) entry which is preliminary data.</text>
</comment>
<evidence type="ECO:0000313" key="2">
    <source>
        <dbReference type="Proteomes" id="UP000494106"/>
    </source>
</evidence>
<name>A0A8S1ATT8_ARCPL</name>